<sequence>MAEKTCKLCGETKPLDRFHKAPHNKTDGRQARCKPCAHAAGKETNAKWRSKNRERARLTSNAWNAANVDKRRERHLMFNFGITAEIYDAILELQNGCCAICGTLPEESYKGLAVDHDHETGRVRGLLCQRCNMSLGLLGDSIDTLSTAISYLENSRASSVVESVNKAASVLEVA</sequence>
<evidence type="ECO:0000313" key="2">
    <source>
        <dbReference type="Proteomes" id="UP000182725"/>
    </source>
</evidence>
<dbReference type="SUPFAM" id="SSF54060">
    <property type="entry name" value="His-Me finger endonucleases"/>
    <property type="match status" value="1"/>
</dbReference>
<dbReference type="EMBL" id="FNTV01000001">
    <property type="protein sequence ID" value="SEE82427.1"/>
    <property type="molecule type" value="Genomic_DNA"/>
</dbReference>
<dbReference type="InterPro" id="IPR044925">
    <property type="entry name" value="His-Me_finger_sf"/>
</dbReference>
<keyword evidence="1" id="KW-0378">Hydrolase</keyword>
<accession>A0A1H5M111</accession>
<organism evidence="1 2">
    <name type="scientific">Arthrobacter alpinus</name>
    <dbReference type="NCBI Taxonomy" id="656366"/>
    <lineage>
        <taxon>Bacteria</taxon>
        <taxon>Bacillati</taxon>
        <taxon>Actinomycetota</taxon>
        <taxon>Actinomycetes</taxon>
        <taxon>Micrococcales</taxon>
        <taxon>Micrococcaceae</taxon>
        <taxon>Arthrobacter</taxon>
    </lineage>
</organism>
<keyword evidence="1" id="KW-0255">Endonuclease</keyword>
<dbReference type="Pfam" id="PF02945">
    <property type="entry name" value="Endonuclease_7"/>
    <property type="match status" value="1"/>
</dbReference>
<dbReference type="InterPro" id="IPR004211">
    <property type="entry name" value="Endonuclease_7"/>
</dbReference>
<evidence type="ECO:0000313" key="1">
    <source>
        <dbReference type="EMBL" id="SEE82427.1"/>
    </source>
</evidence>
<proteinExistence type="predicted"/>
<dbReference type="AlphaFoldDB" id="A0A1H5M111"/>
<protein>
    <submittedName>
        <fullName evidence="1">Recombination endonuclease VII</fullName>
    </submittedName>
</protein>
<dbReference type="Gene3D" id="3.40.1800.10">
    <property type="entry name" value="His-Me finger endonucleases"/>
    <property type="match status" value="1"/>
</dbReference>
<dbReference type="GO" id="GO:0004519">
    <property type="term" value="F:endonuclease activity"/>
    <property type="evidence" value="ECO:0007669"/>
    <property type="project" value="UniProtKB-KW"/>
</dbReference>
<gene>
    <name evidence="1" type="ORF">SAMN04489740_2683</name>
</gene>
<keyword evidence="1" id="KW-0540">Nuclease</keyword>
<name>A0A1H5M111_9MICC</name>
<dbReference type="Proteomes" id="UP000182725">
    <property type="component" value="Unassembled WGS sequence"/>
</dbReference>
<dbReference type="InterPro" id="IPR038563">
    <property type="entry name" value="Endonuclease_7_sf"/>
</dbReference>
<reference evidence="1 2" key="1">
    <citation type="submission" date="2016-10" db="EMBL/GenBank/DDBJ databases">
        <authorList>
            <person name="de Groot N.N."/>
        </authorList>
    </citation>
    <scope>NUCLEOTIDE SEQUENCE [LARGE SCALE GENOMIC DNA]</scope>
    <source>
        <strain evidence="1 2">DSM 22274</strain>
    </source>
</reference>